<feature type="active site" description="Nucleophile" evidence="4">
    <location>
        <position position="38"/>
    </location>
</feature>
<dbReference type="InterPro" id="IPR016035">
    <property type="entry name" value="Acyl_Trfase/lysoPLipase"/>
</dbReference>
<proteinExistence type="predicted"/>
<dbReference type="RefSeq" id="WP_213349897.1">
    <property type="nucleotide sequence ID" value="NZ_JAEDAM010000099.1"/>
</dbReference>
<keyword evidence="7" id="KW-1185">Reference proteome</keyword>
<feature type="short sequence motif" description="DGA/G" evidence="4">
    <location>
        <begin position="149"/>
        <end position="151"/>
    </location>
</feature>
<sequence length="265" mass="29856">MGYGIALSGGAAKGIAHIGFIKYLQEKKIKINEISGTSMGSIIASCLALNMHYNEMYNLIKNIKFIKLIDINLKTGLVIGNKVKNQLKKIFGNKKIEDLDIPLYIIATNLDTGEKKVFNSGYIVDAIMASISLPSIFKPYQIGNIKYIDGGLTDNLGISPLNSKNILAFSVIRGDNNPILNKKKFLNFELNKSFFKYNYEILYKSLNINLKSNEDLNIDIAKLKGSNVILISPDLSKFEFYDFYKYDDLIKKGYESIKSNLEYNL</sequence>
<dbReference type="Gene3D" id="3.40.1090.10">
    <property type="entry name" value="Cytosolic phospholipase A2 catalytic domain"/>
    <property type="match status" value="2"/>
</dbReference>
<gene>
    <name evidence="6" type="ORF">VAMP_262149n32</name>
</gene>
<evidence type="ECO:0000313" key="6">
    <source>
        <dbReference type="EMBL" id="MBS8122479.1"/>
    </source>
</evidence>
<evidence type="ECO:0000256" key="4">
    <source>
        <dbReference type="PROSITE-ProRule" id="PRU01161"/>
    </source>
</evidence>
<reference evidence="6 7" key="1">
    <citation type="journal article" date="2021" name="Nat. Commun.">
        <title>Reductive evolution and unique predatory mode in the CPR bacterium Vampirococcus lugosii.</title>
        <authorList>
            <person name="Moreira D."/>
            <person name="Zivanovic Y."/>
            <person name="Lopez-Archilla A.I."/>
            <person name="Iniesto M."/>
            <person name="Lopez-Garcia P."/>
        </authorList>
    </citation>
    <scope>NUCLEOTIDE SEQUENCE [LARGE SCALE GENOMIC DNA]</scope>
    <source>
        <strain evidence="6">Chiprana</strain>
    </source>
</reference>
<comment type="caution">
    <text evidence="4">Lacks conserved residue(s) required for the propagation of feature annotation.</text>
</comment>
<dbReference type="PROSITE" id="PS51635">
    <property type="entry name" value="PNPLA"/>
    <property type="match status" value="1"/>
</dbReference>
<feature type="short sequence motif" description="GXSXG" evidence="4">
    <location>
        <begin position="36"/>
        <end position="40"/>
    </location>
</feature>
<evidence type="ECO:0000256" key="2">
    <source>
        <dbReference type="ARBA" id="ARBA00022963"/>
    </source>
</evidence>
<evidence type="ECO:0000259" key="5">
    <source>
        <dbReference type="PROSITE" id="PS51635"/>
    </source>
</evidence>
<dbReference type="Proteomes" id="UP000680365">
    <property type="component" value="Unassembled WGS sequence"/>
</dbReference>
<organism evidence="6 7">
    <name type="scientific">Candidatus Vampirococcus lugosii</name>
    <dbReference type="NCBI Taxonomy" id="2789015"/>
    <lineage>
        <taxon>Bacteria</taxon>
        <taxon>Candidatus Absconditibacteriota</taxon>
        <taxon>Vampirococcus</taxon>
    </lineage>
</organism>
<keyword evidence="3 4" id="KW-0443">Lipid metabolism</keyword>
<feature type="active site" description="Proton acceptor" evidence="4">
    <location>
        <position position="149"/>
    </location>
</feature>
<protein>
    <submittedName>
        <fullName evidence="6">Phospholipase</fullName>
    </submittedName>
</protein>
<dbReference type="PANTHER" id="PTHR14226">
    <property type="entry name" value="NEUROPATHY TARGET ESTERASE/SWISS CHEESE D.MELANOGASTER"/>
    <property type="match status" value="1"/>
</dbReference>
<evidence type="ECO:0000256" key="3">
    <source>
        <dbReference type="ARBA" id="ARBA00023098"/>
    </source>
</evidence>
<dbReference type="SUPFAM" id="SSF52151">
    <property type="entry name" value="FabD/lysophospholipase-like"/>
    <property type="match status" value="1"/>
</dbReference>
<evidence type="ECO:0000256" key="1">
    <source>
        <dbReference type="ARBA" id="ARBA00022801"/>
    </source>
</evidence>
<feature type="domain" description="PNPLA" evidence="5">
    <location>
        <begin position="5"/>
        <end position="162"/>
    </location>
</feature>
<dbReference type="Pfam" id="PF01734">
    <property type="entry name" value="Patatin"/>
    <property type="match status" value="1"/>
</dbReference>
<dbReference type="InterPro" id="IPR050301">
    <property type="entry name" value="NTE"/>
</dbReference>
<dbReference type="EMBL" id="JAEDAM010000099">
    <property type="protein sequence ID" value="MBS8122479.1"/>
    <property type="molecule type" value="Genomic_DNA"/>
</dbReference>
<comment type="caution">
    <text evidence="6">The sequence shown here is derived from an EMBL/GenBank/DDBJ whole genome shotgun (WGS) entry which is preliminary data.</text>
</comment>
<name>A0ABS5QQM1_9BACT</name>
<accession>A0ABS5QQM1</accession>
<dbReference type="PANTHER" id="PTHR14226:SF29">
    <property type="entry name" value="NEUROPATHY TARGET ESTERASE SWS"/>
    <property type="match status" value="1"/>
</dbReference>
<evidence type="ECO:0000313" key="7">
    <source>
        <dbReference type="Proteomes" id="UP000680365"/>
    </source>
</evidence>
<dbReference type="CDD" id="cd07205">
    <property type="entry name" value="Pat_PNPLA6_PNPLA7_NTE1_like"/>
    <property type="match status" value="1"/>
</dbReference>
<dbReference type="InterPro" id="IPR002641">
    <property type="entry name" value="PNPLA_dom"/>
</dbReference>
<keyword evidence="1 4" id="KW-0378">Hydrolase</keyword>
<keyword evidence="2 4" id="KW-0442">Lipid degradation</keyword>